<protein>
    <submittedName>
        <fullName evidence="1">Uncharacterized protein</fullName>
    </submittedName>
</protein>
<keyword evidence="2" id="KW-1185">Reference proteome</keyword>
<evidence type="ECO:0000313" key="2">
    <source>
        <dbReference type="Proteomes" id="UP000198836"/>
    </source>
</evidence>
<dbReference type="Proteomes" id="UP000198836">
    <property type="component" value="Unassembled WGS sequence"/>
</dbReference>
<dbReference type="OrthoDB" id="1453554at2"/>
<proteinExistence type="predicted"/>
<dbReference type="STRING" id="332999.SAMN04488511_11981"/>
<dbReference type="RefSeq" id="WP_090987132.1">
    <property type="nucleotide sequence ID" value="NZ_FOJM01000019.1"/>
</dbReference>
<gene>
    <name evidence="1" type="ORF">SAMN04488511_11981</name>
</gene>
<organism evidence="1 2">
    <name type="scientific">Pedobacter suwonensis</name>
    <dbReference type="NCBI Taxonomy" id="332999"/>
    <lineage>
        <taxon>Bacteria</taxon>
        <taxon>Pseudomonadati</taxon>
        <taxon>Bacteroidota</taxon>
        <taxon>Sphingobacteriia</taxon>
        <taxon>Sphingobacteriales</taxon>
        <taxon>Sphingobacteriaceae</taxon>
        <taxon>Pedobacter</taxon>
    </lineage>
</organism>
<accession>A0A1I0U379</accession>
<sequence>MDDKLNDTELIRLVKISYGESDIRFAGNKDEIENAQKALILAFELNLGLEQYINYHRKFLFYDKKVSKDHLDEQIERIRDLSYYFKFD</sequence>
<evidence type="ECO:0000313" key="1">
    <source>
        <dbReference type="EMBL" id="SFA58512.1"/>
    </source>
</evidence>
<name>A0A1I0U379_9SPHI</name>
<dbReference type="AlphaFoldDB" id="A0A1I0U379"/>
<reference evidence="2" key="1">
    <citation type="submission" date="2016-10" db="EMBL/GenBank/DDBJ databases">
        <authorList>
            <person name="Varghese N."/>
            <person name="Submissions S."/>
        </authorList>
    </citation>
    <scope>NUCLEOTIDE SEQUENCE [LARGE SCALE GENOMIC DNA]</scope>
    <source>
        <strain evidence="2">DSM 18130</strain>
    </source>
</reference>
<dbReference type="EMBL" id="FOJM01000019">
    <property type="protein sequence ID" value="SFA58512.1"/>
    <property type="molecule type" value="Genomic_DNA"/>
</dbReference>